<organism evidence="4 5">
    <name type="scientific">Calocera cornea HHB12733</name>
    <dbReference type="NCBI Taxonomy" id="1353952"/>
    <lineage>
        <taxon>Eukaryota</taxon>
        <taxon>Fungi</taxon>
        <taxon>Dikarya</taxon>
        <taxon>Basidiomycota</taxon>
        <taxon>Agaricomycotina</taxon>
        <taxon>Dacrymycetes</taxon>
        <taxon>Dacrymycetales</taxon>
        <taxon>Dacrymycetaceae</taxon>
        <taxon>Calocera</taxon>
    </lineage>
</organism>
<dbReference type="Pfam" id="PF20153">
    <property type="entry name" value="DUF6535"/>
    <property type="match status" value="1"/>
</dbReference>
<dbReference type="InterPro" id="IPR045338">
    <property type="entry name" value="DUF6535"/>
</dbReference>
<gene>
    <name evidence="4" type="ORF">CALCODRAFT_553884</name>
</gene>
<feature type="region of interest" description="Disordered" evidence="1">
    <location>
        <begin position="60"/>
        <end position="113"/>
    </location>
</feature>
<reference evidence="4 5" key="1">
    <citation type="journal article" date="2016" name="Mol. Biol. Evol.">
        <title>Comparative Genomics of Early-Diverging Mushroom-Forming Fungi Provides Insights into the Origins of Lignocellulose Decay Capabilities.</title>
        <authorList>
            <person name="Nagy L.G."/>
            <person name="Riley R."/>
            <person name="Tritt A."/>
            <person name="Adam C."/>
            <person name="Daum C."/>
            <person name="Floudas D."/>
            <person name="Sun H."/>
            <person name="Yadav J.S."/>
            <person name="Pangilinan J."/>
            <person name="Larsson K.H."/>
            <person name="Matsuura K."/>
            <person name="Barry K."/>
            <person name="Labutti K."/>
            <person name="Kuo R."/>
            <person name="Ohm R.A."/>
            <person name="Bhattacharya S.S."/>
            <person name="Shirouzu T."/>
            <person name="Yoshinaga Y."/>
            <person name="Martin F.M."/>
            <person name="Grigoriev I.V."/>
            <person name="Hibbett D.S."/>
        </authorList>
    </citation>
    <scope>NUCLEOTIDE SEQUENCE [LARGE SCALE GENOMIC DNA]</scope>
    <source>
        <strain evidence="4 5">HHB12733</strain>
    </source>
</reference>
<evidence type="ECO:0000256" key="2">
    <source>
        <dbReference type="SAM" id="Phobius"/>
    </source>
</evidence>
<sequence>MAQSTSPPVARGLPATPPPRRQQVQNPRTGGDAFELYGVGNGMVGGIGYAGAYLRVPPAPHAPSAASQQQPTRSGTRKRRISHGHRSSHVVQSPGETKRFLEGDEGAQSIRQTPLSQRHRDWKIWPIYIKEATERDRELTADWDEDMDVLLIFAGLFSAVVTSFLSQNAIGNLSPPYEQYTAAIALQQLSGKTVQLTDDCSTDDDLQFNSACWQIAWEDQLVNGFWFAALTFRCVVHRGTSGFQVTRRQSLSAALLAMLSKTWIREYSSGLASIPYDQARQRQYRYVGQKRWRLGAVINSLMMLLHISVFLFFAGVIVFLEEADNTGPVFKAVTSLFAATLAIYAIISSLPLIFPDCPYRFPLMKVFRVWMLQKIRKARQGQGTFREQELFTIQEDSDVVEAGALAWLLRVSETSKEKDDVEDAALEAMELLTSTNAQRSAMLKEGILNTLYRLFMDCDKHEEDRMVRILQAIEALWKSDPTRGAVYNAKDRQVPSDDLHIGFFNKLVEVLETAESQRLLGAAIQLPKQFSGFPVAEWPIASRLSIPKMIDQLENDRFTTEGNLIAALNVITRIFRFSRNGLSKRPPRNITQEDLRRAIPCVSEILLLSHSTDVTTSALGVVDEIYEFFDHGLDTRAPSGWLKDNMKLFLNPKGLLPALLTQLSGQSYCRDEDKPIVRQFIWYLLTSTEIREDCVDWIISEGYLEDIAYDMKTFVWKSDMNVDITTPVYLFDQVSQAGQFTIHLSKFMDAGSVEALAAYLSREQNPVPTATVYAGLLRRLLRLVNGPQIATLRQTRVMELMAQRCPRLFPEHARGEAQQDLANQMELVREYLRTGQLDPRLEPPVQIHDDDEADAFDGQSTHESETGQFLPPIIE</sequence>
<feature type="transmembrane region" description="Helical" evidence="2">
    <location>
        <begin position="294"/>
        <end position="320"/>
    </location>
</feature>
<dbReference type="OrthoDB" id="3235960at2759"/>
<feature type="transmembrane region" description="Helical" evidence="2">
    <location>
        <begin position="332"/>
        <end position="354"/>
    </location>
</feature>
<keyword evidence="2" id="KW-0472">Membrane</keyword>
<keyword evidence="2" id="KW-0812">Transmembrane</keyword>
<feature type="compositionally biased region" description="Low complexity" evidence="1">
    <location>
        <begin position="62"/>
        <end position="71"/>
    </location>
</feature>
<dbReference type="InterPro" id="IPR016024">
    <property type="entry name" value="ARM-type_fold"/>
</dbReference>
<name>A0A165I4R4_9BASI</name>
<feature type="domain" description="DUF6535" evidence="3">
    <location>
        <begin position="125"/>
        <end position="320"/>
    </location>
</feature>
<dbReference type="EMBL" id="KV423934">
    <property type="protein sequence ID" value="KZT60129.1"/>
    <property type="molecule type" value="Genomic_DNA"/>
</dbReference>
<keyword evidence="5" id="KW-1185">Reference proteome</keyword>
<dbReference type="Gene3D" id="1.25.10.10">
    <property type="entry name" value="Leucine-rich Repeat Variant"/>
    <property type="match status" value="1"/>
</dbReference>
<keyword evidence="2" id="KW-1133">Transmembrane helix</keyword>
<evidence type="ECO:0000313" key="4">
    <source>
        <dbReference type="EMBL" id="KZT60129.1"/>
    </source>
</evidence>
<feature type="compositionally biased region" description="Basic residues" evidence="1">
    <location>
        <begin position="75"/>
        <end position="88"/>
    </location>
</feature>
<proteinExistence type="predicted"/>
<evidence type="ECO:0000313" key="5">
    <source>
        <dbReference type="Proteomes" id="UP000076842"/>
    </source>
</evidence>
<dbReference type="Proteomes" id="UP000076842">
    <property type="component" value="Unassembled WGS sequence"/>
</dbReference>
<dbReference type="InParanoid" id="A0A165I4R4"/>
<feature type="region of interest" description="Disordered" evidence="1">
    <location>
        <begin position="1"/>
        <end position="33"/>
    </location>
</feature>
<evidence type="ECO:0000259" key="3">
    <source>
        <dbReference type="Pfam" id="PF20153"/>
    </source>
</evidence>
<protein>
    <recommendedName>
        <fullName evidence="3">DUF6535 domain-containing protein</fullName>
    </recommendedName>
</protein>
<accession>A0A165I4R4</accession>
<evidence type="ECO:0000256" key="1">
    <source>
        <dbReference type="SAM" id="MobiDB-lite"/>
    </source>
</evidence>
<dbReference type="SUPFAM" id="SSF48371">
    <property type="entry name" value="ARM repeat"/>
    <property type="match status" value="1"/>
</dbReference>
<dbReference type="AlphaFoldDB" id="A0A165I4R4"/>
<feature type="region of interest" description="Disordered" evidence="1">
    <location>
        <begin position="856"/>
        <end position="875"/>
    </location>
</feature>
<dbReference type="InterPro" id="IPR011989">
    <property type="entry name" value="ARM-like"/>
</dbReference>